<accession>A0A931J243</accession>
<comment type="caution">
    <text evidence="2">The sequence shown here is derived from an EMBL/GenBank/DDBJ whole genome shotgun (WGS) entry which is preliminary data.</text>
</comment>
<evidence type="ECO:0000313" key="2">
    <source>
        <dbReference type="EMBL" id="MBH9576298.1"/>
    </source>
</evidence>
<protein>
    <submittedName>
        <fullName evidence="2">DUF945 family protein</fullName>
    </submittedName>
</protein>
<sequence>MNTPVKAAIAVAVLAGLWAGATAYSGGRVKTEMILQAESLRAHTQSPIRIRKVDYQKGFMGATRTLELEFGCGPEQGGKDKVHTMVWQDQIQHGPLPGFGGFGAARIDSKLVLSDADRAELKKLGMDEVPVSLRTSVGFDGASNSRLLVSAFTIKPDAEMSLKFQGLDANLQLNKDGSARYTGKLPGYVIESPTKGFKAVIEGAEFEGEGLAPTWWALNGKGKGVMKAMRFEAPGPDGQARTLFAWTDVAYQQDGRLADQLFSAEFNLQGKAEVAGVKLESIGMKGRMQRLQAQGWTDFVRGAWSQGCQSSKNPQAEAERLMAPLLALLPHNPSMSVDEIKLTMGGRSAEFSYSFGTQGVTAEDLKAPALAPVLMKKAQFKMAGKLPLGFIEQMLKASGKDMPPEVLNAQLDQAVARGFVRREGELISAEMEMSGGTMKVNGKPIPLPGMGPQPELAPPPGEPQAQ</sequence>
<evidence type="ECO:0000313" key="3">
    <source>
        <dbReference type="Proteomes" id="UP000613266"/>
    </source>
</evidence>
<dbReference type="InterPro" id="IPR010352">
    <property type="entry name" value="DUF945"/>
</dbReference>
<name>A0A931J243_9BURK</name>
<dbReference type="RefSeq" id="WP_198109921.1">
    <property type="nucleotide sequence ID" value="NZ_JAEDAK010000003.1"/>
</dbReference>
<dbReference type="AlphaFoldDB" id="A0A931J243"/>
<gene>
    <name evidence="2" type="ORF">I7X39_05180</name>
</gene>
<dbReference type="EMBL" id="JAEDAK010000003">
    <property type="protein sequence ID" value="MBH9576298.1"/>
    <property type="molecule type" value="Genomic_DNA"/>
</dbReference>
<feature type="compositionally biased region" description="Pro residues" evidence="1">
    <location>
        <begin position="445"/>
        <end position="466"/>
    </location>
</feature>
<dbReference type="Pfam" id="PF06097">
    <property type="entry name" value="DUF945"/>
    <property type="match status" value="1"/>
</dbReference>
<feature type="region of interest" description="Disordered" evidence="1">
    <location>
        <begin position="441"/>
        <end position="466"/>
    </location>
</feature>
<organism evidence="2 3">
    <name type="scientific">Inhella proteolytica</name>
    <dbReference type="NCBI Taxonomy" id="2795029"/>
    <lineage>
        <taxon>Bacteria</taxon>
        <taxon>Pseudomonadati</taxon>
        <taxon>Pseudomonadota</taxon>
        <taxon>Betaproteobacteria</taxon>
        <taxon>Burkholderiales</taxon>
        <taxon>Sphaerotilaceae</taxon>
        <taxon>Inhella</taxon>
    </lineage>
</organism>
<dbReference type="Proteomes" id="UP000613266">
    <property type="component" value="Unassembled WGS sequence"/>
</dbReference>
<keyword evidence="3" id="KW-1185">Reference proteome</keyword>
<proteinExistence type="predicted"/>
<evidence type="ECO:0000256" key="1">
    <source>
        <dbReference type="SAM" id="MobiDB-lite"/>
    </source>
</evidence>
<reference evidence="2" key="1">
    <citation type="submission" date="2020-12" db="EMBL/GenBank/DDBJ databases">
        <title>The genome sequence of Inhella sp. 1Y17.</title>
        <authorList>
            <person name="Liu Y."/>
        </authorList>
    </citation>
    <scope>NUCLEOTIDE SEQUENCE</scope>
    <source>
        <strain evidence="2">1Y17</strain>
    </source>
</reference>